<dbReference type="AlphaFoldDB" id="A0A2P2D9K0"/>
<dbReference type="RefSeq" id="WP_108958530.1">
    <property type="nucleotide sequence ID" value="NZ_BFAZ01000003.1"/>
</dbReference>
<dbReference type="Proteomes" id="UP000245206">
    <property type="component" value="Unassembled WGS sequence"/>
</dbReference>
<evidence type="ECO:0000313" key="3">
    <source>
        <dbReference type="EMBL" id="GBF41307.1"/>
    </source>
</evidence>
<reference evidence="4" key="1">
    <citation type="journal article" date="2019" name="Microbiol. Immunol.">
        <title>Molecular and phenotypic characterization of Leptospira johnsonii sp. nov., Leptospira ellinghausenii sp. nov. and Leptospira ryugenii sp. nov. isolated from soil and water in Japan.</title>
        <authorList>
            <person name="Masuzawa T."/>
            <person name="Saito M."/>
            <person name="Nakao R."/>
            <person name="Nikaido Y."/>
            <person name="Matsumoto M."/>
            <person name="Ogawa M."/>
            <person name="Yokoyama M."/>
            <person name="Hidaka Y."/>
            <person name="Tomita J."/>
            <person name="Sakakibara K."/>
            <person name="Suzuki K."/>
            <person name="Yasuda S."/>
            <person name="Sato H."/>
            <person name="Yamaguchi M."/>
            <person name="Yoshida S.I."/>
            <person name="Koizumi N."/>
            <person name="Kawamura Y."/>
        </authorList>
    </citation>
    <scope>NUCLEOTIDE SEQUENCE [LARGE SCALE GENOMIC DNA]</scope>
    <source>
        <strain evidence="4">E18</strain>
    </source>
</reference>
<organism evidence="3 4">
    <name type="scientific">Leptospira ellinghausenii</name>
    <dbReference type="NCBI Taxonomy" id="1917822"/>
    <lineage>
        <taxon>Bacteria</taxon>
        <taxon>Pseudomonadati</taxon>
        <taxon>Spirochaetota</taxon>
        <taxon>Spirochaetia</taxon>
        <taxon>Leptospirales</taxon>
        <taxon>Leptospiraceae</taxon>
        <taxon>Leptospira</taxon>
    </lineage>
</organism>
<evidence type="ECO:0000313" key="4">
    <source>
        <dbReference type="Proteomes" id="UP000245206"/>
    </source>
</evidence>
<dbReference type="InterPro" id="IPR036291">
    <property type="entry name" value="NAD(P)-bd_dom_sf"/>
</dbReference>
<dbReference type="EMBL" id="BFAZ01000003">
    <property type="protein sequence ID" value="GBF41307.1"/>
    <property type="molecule type" value="Genomic_DNA"/>
</dbReference>
<evidence type="ECO:0000256" key="1">
    <source>
        <dbReference type="ARBA" id="ARBA00006484"/>
    </source>
</evidence>
<keyword evidence="2" id="KW-0560">Oxidoreductase</keyword>
<accession>A0A2P2D9K0</accession>
<dbReference type="InterPro" id="IPR002347">
    <property type="entry name" value="SDR_fam"/>
</dbReference>
<dbReference type="GO" id="GO:0016616">
    <property type="term" value="F:oxidoreductase activity, acting on the CH-OH group of donors, NAD or NADP as acceptor"/>
    <property type="evidence" value="ECO:0007669"/>
    <property type="project" value="TreeGrafter"/>
</dbReference>
<gene>
    <name evidence="3" type="ORF">LPTSP2_05790</name>
</gene>
<comment type="similarity">
    <text evidence="1">Belongs to the short-chain dehydrogenases/reductases (SDR) family.</text>
</comment>
<dbReference type="PANTHER" id="PTHR24322">
    <property type="entry name" value="PKSB"/>
    <property type="match status" value="1"/>
</dbReference>
<proteinExistence type="inferred from homology"/>
<dbReference type="OrthoDB" id="9803333at2"/>
<dbReference type="InterPro" id="IPR020904">
    <property type="entry name" value="Sc_DH/Rdtase_CS"/>
</dbReference>
<keyword evidence="4" id="KW-1185">Reference proteome</keyword>
<dbReference type="Gene3D" id="3.40.50.720">
    <property type="entry name" value="NAD(P)-binding Rossmann-like Domain"/>
    <property type="match status" value="1"/>
</dbReference>
<dbReference type="Pfam" id="PF00106">
    <property type="entry name" value="adh_short"/>
    <property type="match status" value="1"/>
</dbReference>
<comment type="caution">
    <text evidence="3">The sequence shown here is derived from an EMBL/GenBank/DDBJ whole genome shotgun (WGS) entry which is preliminary data.</text>
</comment>
<dbReference type="PRINTS" id="PR00081">
    <property type="entry name" value="GDHRDH"/>
</dbReference>
<evidence type="ECO:0000256" key="2">
    <source>
        <dbReference type="ARBA" id="ARBA00023002"/>
    </source>
</evidence>
<protein>
    <submittedName>
        <fullName evidence="3">Short chain dehydrogenase</fullName>
    </submittedName>
</protein>
<dbReference type="PROSITE" id="PS00061">
    <property type="entry name" value="ADH_SHORT"/>
    <property type="match status" value="1"/>
</dbReference>
<sequence>MELKNKRIVVTGAGSGIGKETVLQMLKHENVKILACDLNEKNVVSHPNVVPYKCDVSKPENLDKLLKDADKKLGGIDIFFANAGFAYYEIIQEASWDRIDRIFRTNVYSPFYTLISLNKHRTSPCLFVVTASAMSHLPLPGYALYSATKASVRSFLDAYQCELRPGNQTMIVYPIATRTQFFDSAGKKVPVPFPSQTAETVAKQIVNGILRDKKEVFPSFLFRFIQILDRFLFFPLKIYQKIEAVKLNSHKS</sequence>
<name>A0A2P2D9K0_9LEPT</name>
<dbReference type="PANTHER" id="PTHR24322:SF736">
    <property type="entry name" value="RETINOL DEHYDROGENASE 10"/>
    <property type="match status" value="1"/>
</dbReference>
<dbReference type="SUPFAM" id="SSF51735">
    <property type="entry name" value="NAD(P)-binding Rossmann-fold domains"/>
    <property type="match status" value="1"/>
</dbReference>